<evidence type="ECO:0000313" key="10">
    <source>
        <dbReference type="EMBL" id="KAF3054591.1"/>
    </source>
</evidence>
<dbReference type="GO" id="GO:0016020">
    <property type="term" value="C:membrane"/>
    <property type="evidence" value="ECO:0007669"/>
    <property type="project" value="UniProtKB-SubCell"/>
</dbReference>
<dbReference type="Proteomes" id="UP000479987">
    <property type="component" value="Unassembled WGS sequence"/>
</dbReference>
<evidence type="ECO:0000256" key="5">
    <source>
        <dbReference type="ARBA" id="ARBA00022989"/>
    </source>
</evidence>
<evidence type="ECO:0000256" key="4">
    <source>
        <dbReference type="ARBA" id="ARBA00022725"/>
    </source>
</evidence>
<evidence type="ECO:0000256" key="1">
    <source>
        <dbReference type="ARBA" id="ARBA00004141"/>
    </source>
</evidence>
<keyword evidence="3 9" id="KW-0812">Transmembrane</keyword>
<keyword evidence="8" id="KW-0807">Transducer</keyword>
<evidence type="ECO:0000256" key="2">
    <source>
        <dbReference type="ARBA" id="ARBA00022606"/>
    </source>
</evidence>
<evidence type="ECO:0000256" key="6">
    <source>
        <dbReference type="ARBA" id="ARBA00023136"/>
    </source>
</evidence>
<evidence type="ECO:0000256" key="9">
    <source>
        <dbReference type="SAM" id="Phobius"/>
    </source>
</evidence>
<gene>
    <name evidence="10" type="primary">Or-393</name>
    <name evidence="10" type="synonym">Nful_v1.0-Or-393-NTEfd</name>
    <name evidence="10" type="ORF">NFUL_NFUL000060</name>
</gene>
<keyword evidence="7 10" id="KW-0675">Receptor</keyword>
<dbReference type="Pfam" id="PF02949">
    <property type="entry name" value="7tm_6"/>
    <property type="match status" value="1"/>
</dbReference>
<keyword evidence="6 9" id="KW-0472">Membrane</keyword>
<reference evidence="10 11" key="1">
    <citation type="submission" date="2019-08" db="EMBL/GenBank/DDBJ databases">
        <title>High quality draft denovo assembly of Nylanderia fulva.</title>
        <authorList>
            <person name="Vargo E.L."/>
            <person name="Tarone A.M."/>
            <person name="Konganti K.R."/>
        </authorList>
    </citation>
    <scope>NUCLEOTIDE SEQUENCE [LARGE SCALE GENOMIC DNA]</scope>
    <source>
        <strain evidence="10">TAMU-Nful-2015</strain>
        <tissue evidence="10">Whole body</tissue>
    </source>
</reference>
<comment type="caution">
    <text evidence="10">The sequence shown here is derived from an EMBL/GenBank/DDBJ whole genome shotgun (WGS) entry which is preliminary data.</text>
</comment>
<keyword evidence="5 9" id="KW-1133">Transmembrane helix</keyword>
<feature type="transmembrane region" description="Helical" evidence="9">
    <location>
        <begin position="45"/>
        <end position="69"/>
    </location>
</feature>
<proteinExistence type="predicted"/>
<evidence type="ECO:0000313" key="11">
    <source>
        <dbReference type="Proteomes" id="UP000479987"/>
    </source>
</evidence>
<protein>
    <submittedName>
        <fullName evidence="10">Odorant receptor 393</fullName>
    </submittedName>
</protein>
<dbReference type="EMBL" id="SGBU01000165">
    <property type="protein sequence ID" value="KAF3054591.1"/>
    <property type="molecule type" value="Genomic_DNA"/>
</dbReference>
<dbReference type="GO" id="GO:0005549">
    <property type="term" value="F:odorant binding"/>
    <property type="evidence" value="ECO:0007669"/>
    <property type="project" value="InterPro"/>
</dbReference>
<sequence length="113" mass="12728">FANLLEDTFSVTLVIQITIVIIALSISLIQMTVKLDNTIEAIRNAAFVGGQLVHIFCFSLYNCPWYKIFVKSQRLLLHAMRRSLQSNSLSAGGIYIFVLQTSMSYFTVLASFQ</sequence>
<organism evidence="10 11">
    <name type="scientific">Nylanderia fulva</name>
    <dbReference type="NCBI Taxonomy" id="613905"/>
    <lineage>
        <taxon>Eukaryota</taxon>
        <taxon>Metazoa</taxon>
        <taxon>Ecdysozoa</taxon>
        <taxon>Arthropoda</taxon>
        <taxon>Hexapoda</taxon>
        <taxon>Insecta</taxon>
        <taxon>Pterygota</taxon>
        <taxon>Neoptera</taxon>
        <taxon>Endopterygota</taxon>
        <taxon>Hymenoptera</taxon>
        <taxon>Apocrita</taxon>
        <taxon>Aculeata</taxon>
        <taxon>Formicoidea</taxon>
        <taxon>Formicidae</taxon>
        <taxon>Formicinae</taxon>
        <taxon>Nylanderia</taxon>
    </lineage>
</organism>
<evidence type="ECO:0000256" key="8">
    <source>
        <dbReference type="ARBA" id="ARBA00023224"/>
    </source>
</evidence>
<accession>A0A6G1LQ53</accession>
<keyword evidence="4" id="KW-0552">Olfaction</keyword>
<dbReference type="GO" id="GO:0007165">
    <property type="term" value="P:signal transduction"/>
    <property type="evidence" value="ECO:0007669"/>
    <property type="project" value="UniProtKB-KW"/>
</dbReference>
<name>A0A6G1LQ53_9HYME</name>
<dbReference type="InterPro" id="IPR004117">
    <property type="entry name" value="7tm6_olfct_rcpt"/>
</dbReference>
<feature type="transmembrane region" description="Helical" evidence="9">
    <location>
        <begin position="13"/>
        <end position="33"/>
    </location>
</feature>
<keyword evidence="2" id="KW-0716">Sensory transduction</keyword>
<keyword evidence="11" id="KW-1185">Reference proteome</keyword>
<dbReference type="GO" id="GO:0004984">
    <property type="term" value="F:olfactory receptor activity"/>
    <property type="evidence" value="ECO:0007669"/>
    <property type="project" value="InterPro"/>
</dbReference>
<dbReference type="AlphaFoldDB" id="A0A6G1LQ53"/>
<feature type="non-terminal residue" evidence="10">
    <location>
        <position position="1"/>
    </location>
</feature>
<comment type="subcellular location">
    <subcellularLocation>
        <location evidence="1">Membrane</location>
        <topology evidence="1">Multi-pass membrane protein</topology>
    </subcellularLocation>
</comment>
<feature type="transmembrane region" description="Helical" evidence="9">
    <location>
        <begin position="89"/>
        <end position="112"/>
    </location>
</feature>
<evidence type="ECO:0000256" key="7">
    <source>
        <dbReference type="ARBA" id="ARBA00023170"/>
    </source>
</evidence>
<evidence type="ECO:0000256" key="3">
    <source>
        <dbReference type="ARBA" id="ARBA00022692"/>
    </source>
</evidence>